<accession>A0A7J6F6U3</accession>
<comment type="caution">
    <text evidence="1">The sequence shown here is derived from an EMBL/GenBank/DDBJ whole genome shotgun (WGS) entry which is preliminary data.</text>
</comment>
<dbReference type="EMBL" id="JAATIQ010000257">
    <property type="protein sequence ID" value="KAF4366422.1"/>
    <property type="molecule type" value="Genomic_DNA"/>
</dbReference>
<name>A0A7J6F6U3_CANSA</name>
<protein>
    <submittedName>
        <fullName evidence="1">Uncharacterized protein</fullName>
    </submittedName>
</protein>
<proteinExistence type="predicted"/>
<reference evidence="1 2" key="1">
    <citation type="journal article" date="2020" name="bioRxiv">
        <title>Sequence and annotation of 42 cannabis genomes reveals extensive copy number variation in cannabinoid synthesis and pathogen resistance genes.</title>
        <authorList>
            <person name="Mckernan K.J."/>
            <person name="Helbert Y."/>
            <person name="Kane L.T."/>
            <person name="Ebling H."/>
            <person name="Zhang L."/>
            <person name="Liu B."/>
            <person name="Eaton Z."/>
            <person name="Mclaughlin S."/>
            <person name="Kingan S."/>
            <person name="Baybayan P."/>
            <person name="Concepcion G."/>
            <person name="Jordan M."/>
            <person name="Riva A."/>
            <person name="Barbazuk W."/>
            <person name="Harkins T."/>
        </authorList>
    </citation>
    <scope>NUCLEOTIDE SEQUENCE [LARGE SCALE GENOMIC DNA]</scope>
    <source>
        <strain evidence="2">cv. Jamaican Lion 4</strain>
        <tissue evidence="1">Leaf</tissue>
    </source>
</reference>
<gene>
    <name evidence="1" type="ORF">G4B88_003134</name>
</gene>
<dbReference type="AlphaFoldDB" id="A0A7J6F6U3"/>
<evidence type="ECO:0000313" key="2">
    <source>
        <dbReference type="Proteomes" id="UP000583929"/>
    </source>
</evidence>
<keyword evidence="2" id="KW-1185">Reference proteome</keyword>
<sequence length="62" mass="6706">MCLSLVPPLTTRRLPSQRLDPALPKLFRFTPTFPTSPTVAEQFSGLPVPSSGLCSSCSIQTE</sequence>
<dbReference type="Proteomes" id="UP000583929">
    <property type="component" value="Unassembled WGS sequence"/>
</dbReference>
<evidence type="ECO:0000313" key="1">
    <source>
        <dbReference type="EMBL" id="KAF4366422.1"/>
    </source>
</evidence>
<organism evidence="1 2">
    <name type="scientific">Cannabis sativa</name>
    <name type="common">Hemp</name>
    <name type="synonym">Marijuana</name>
    <dbReference type="NCBI Taxonomy" id="3483"/>
    <lineage>
        <taxon>Eukaryota</taxon>
        <taxon>Viridiplantae</taxon>
        <taxon>Streptophyta</taxon>
        <taxon>Embryophyta</taxon>
        <taxon>Tracheophyta</taxon>
        <taxon>Spermatophyta</taxon>
        <taxon>Magnoliopsida</taxon>
        <taxon>eudicotyledons</taxon>
        <taxon>Gunneridae</taxon>
        <taxon>Pentapetalae</taxon>
        <taxon>rosids</taxon>
        <taxon>fabids</taxon>
        <taxon>Rosales</taxon>
        <taxon>Cannabaceae</taxon>
        <taxon>Cannabis</taxon>
    </lineage>
</organism>